<keyword evidence="5" id="KW-1185">Reference proteome</keyword>
<name>A0A7W5H6S7_9BACT</name>
<dbReference type="InterPro" id="IPR003593">
    <property type="entry name" value="AAA+_ATPase"/>
</dbReference>
<dbReference type="RefSeq" id="WP_184305551.1">
    <property type="nucleotide sequence ID" value="NZ_JACHXU010000009.1"/>
</dbReference>
<dbReference type="GO" id="GO:0005524">
    <property type="term" value="F:ATP binding"/>
    <property type="evidence" value="ECO:0007669"/>
    <property type="project" value="UniProtKB-KW"/>
</dbReference>
<evidence type="ECO:0000256" key="1">
    <source>
        <dbReference type="ARBA" id="ARBA00022741"/>
    </source>
</evidence>
<dbReference type="CDD" id="cd03230">
    <property type="entry name" value="ABC_DR_subfamily_A"/>
    <property type="match status" value="1"/>
</dbReference>
<dbReference type="Proteomes" id="UP000536179">
    <property type="component" value="Unassembled WGS sequence"/>
</dbReference>
<evidence type="ECO:0000259" key="3">
    <source>
        <dbReference type="PROSITE" id="PS50893"/>
    </source>
</evidence>
<evidence type="ECO:0000313" key="4">
    <source>
        <dbReference type="EMBL" id="MBB3207186.1"/>
    </source>
</evidence>
<keyword evidence="2 4" id="KW-0067">ATP-binding</keyword>
<dbReference type="SMART" id="SM00382">
    <property type="entry name" value="AAA"/>
    <property type="match status" value="1"/>
</dbReference>
<feature type="domain" description="ABC transporter" evidence="3">
    <location>
        <begin position="26"/>
        <end position="251"/>
    </location>
</feature>
<organism evidence="4 5">
    <name type="scientific">Aporhodopirellula rubra</name>
    <dbReference type="NCBI Taxonomy" id="980271"/>
    <lineage>
        <taxon>Bacteria</taxon>
        <taxon>Pseudomonadati</taxon>
        <taxon>Planctomycetota</taxon>
        <taxon>Planctomycetia</taxon>
        <taxon>Pirellulales</taxon>
        <taxon>Pirellulaceae</taxon>
        <taxon>Aporhodopirellula</taxon>
    </lineage>
</organism>
<dbReference type="EMBL" id="JACHXU010000009">
    <property type="protein sequence ID" value="MBB3207186.1"/>
    <property type="molecule type" value="Genomic_DNA"/>
</dbReference>
<dbReference type="GO" id="GO:0016887">
    <property type="term" value="F:ATP hydrolysis activity"/>
    <property type="evidence" value="ECO:0007669"/>
    <property type="project" value="InterPro"/>
</dbReference>
<dbReference type="PROSITE" id="PS00211">
    <property type="entry name" value="ABC_TRANSPORTER_1"/>
    <property type="match status" value="1"/>
</dbReference>
<dbReference type="PROSITE" id="PS50893">
    <property type="entry name" value="ABC_TRANSPORTER_2"/>
    <property type="match status" value="1"/>
</dbReference>
<gene>
    <name evidence="4" type="ORF">FHS27_003005</name>
</gene>
<dbReference type="PANTHER" id="PTHR43158:SF10">
    <property type="entry name" value="ABC TRANSPORTER ATP-BINDING PROTEIN YTRB"/>
    <property type="match status" value="1"/>
</dbReference>
<dbReference type="AlphaFoldDB" id="A0A7W5H6S7"/>
<dbReference type="SUPFAM" id="SSF52540">
    <property type="entry name" value="P-loop containing nucleoside triphosphate hydrolases"/>
    <property type="match status" value="1"/>
</dbReference>
<reference evidence="4 5" key="1">
    <citation type="submission" date="2020-08" db="EMBL/GenBank/DDBJ databases">
        <title>Genomic Encyclopedia of Type Strains, Phase III (KMG-III): the genomes of soil and plant-associated and newly described type strains.</title>
        <authorList>
            <person name="Whitman W."/>
        </authorList>
    </citation>
    <scope>NUCLEOTIDE SEQUENCE [LARGE SCALE GENOMIC DNA]</scope>
    <source>
        <strain evidence="4 5">CECT 8075</strain>
    </source>
</reference>
<proteinExistence type="predicted"/>
<dbReference type="InterPro" id="IPR027417">
    <property type="entry name" value="P-loop_NTPase"/>
</dbReference>
<dbReference type="Pfam" id="PF00005">
    <property type="entry name" value="ABC_tran"/>
    <property type="match status" value="1"/>
</dbReference>
<sequence>MAEIDADAGMYQSDAPEKSGALGTAIDVKEVTKRFRNTLALDQIDVSVPKGKVFALLGENGAGKTTLIRILTGYLRPDRGVARVLDHDCVAQSELIRRRIGYVSDSPAMYEWMSASEIGWFTSAFYDDAFPRRYSELINEFEVPVGTKLSALSKGQRAKVALALAIAHDPELLILDEPTSGLDPMVRRQFLESMVDRAAAGRTVLLSSHQINEVERVADVVAILHAGKLRLVQPLDTLKHHTRIVTATLDDAHVYCRPPRGDVLSETISGRQRRWVINGLPDDWRNDFGEEGGVRSVDEVVPSLEEIFIAVCASKPRKPDHAVSFMREHQLESTR</sequence>
<dbReference type="Gene3D" id="3.40.50.300">
    <property type="entry name" value="P-loop containing nucleotide triphosphate hydrolases"/>
    <property type="match status" value="1"/>
</dbReference>
<accession>A0A7W5H6S7</accession>
<evidence type="ECO:0000313" key="5">
    <source>
        <dbReference type="Proteomes" id="UP000536179"/>
    </source>
</evidence>
<keyword evidence="1" id="KW-0547">Nucleotide-binding</keyword>
<comment type="caution">
    <text evidence="4">The sequence shown here is derived from an EMBL/GenBank/DDBJ whole genome shotgun (WGS) entry which is preliminary data.</text>
</comment>
<protein>
    <submittedName>
        <fullName evidence="4">ABC-2 type transport system ATP-binding protein</fullName>
    </submittedName>
</protein>
<dbReference type="InterPro" id="IPR003439">
    <property type="entry name" value="ABC_transporter-like_ATP-bd"/>
</dbReference>
<dbReference type="PANTHER" id="PTHR43158">
    <property type="entry name" value="SKFA PEPTIDE EXPORT ATP-BINDING PROTEIN SKFE"/>
    <property type="match status" value="1"/>
</dbReference>
<dbReference type="InterPro" id="IPR017871">
    <property type="entry name" value="ABC_transporter-like_CS"/>
</dbReference>
<evidence type="ECO:0000256" key="2">
    <source>
        <dbReference type="ARBA" id="ARBA00022840"/>
    </source>
</evidence>